<feature type="transmembrane region" description="Helical" evidence="6">
    <location>
        <begin position="598"/>
        <end position="616"/>
    </location>
</feature>
<comment type="caution">
    <text evidence="8">The sequence shown here is derived from an EMBL/GenBank/DDBJ whole genome shotgun (WGS) entry which is preliminary data.</text>
</comment>
<feature type="transmembrane region" description="Helical" evidence="6">
    <location>
        <begin position="797"/>
        <end position="817"/>
    </location>
</feature>
<feature type="domain" description="ABC-2 type transporter transmembrane" evidence="7">
    <location>
        <begin position="23"/>
        <end position="166"/>
    </location>
</feature>
<dbReference type="AlphaFoldDB" id="A0A369LQ29"/>
<dbReference type="NCBIfam" id="TIGR03062">
    <property type="entry name" value="pip_yhgE_Cterm"/>
    <property type="match status" value="1"/>
</dbReference>
<evidence type="ECO:0000259" key="7">
    <source>
        <dbReference type="Pfam" id="PF12698"/>
    </source>
</evidence>
<dbReference type="EMBL" id="PPTO01000002">
    <property type="protein sequence ID" value="RDB60759.1"/>
    <property type="molecule type" value="Genomic_DNA"/>
</dbReference>
<evidence type="ECO:0000313" key="8">
    <source>
        <dbReference type="EMBL" id="RDB60759.1"/>
    </source>
</evidence>
<keyword evidence="4 6" id="KW-0472">Membrane</keyword>
<dbReference type="InterPro" id="IPR017501">
    <property type="entry name" value="Phage_infect_YhgE_C"/>
</dbReference>
<dbReference type="NCBIfam" id="TIGR03061">
    <property type="entry name" value="pip_yhgE_Nterm"/>
    <property type="match status" value="1"/>
</dbReference>
<dbReference type="Proteomes" id="UP000253975">
    <property type="component" value="Unassembled WGS sequence"/>
</dbReference>
<proteinExistence type="predicted"/>
<feature type="transmembrane region" description="Helical" evidence="6">
    <location>
        <begin position="628"/>
        <end position="647"/>
    </location>
</feature>
<feature type="compositionally biased region" description="Low complexity" evidence="5">
    <location>
        <begin position="897"/>
        <end position="909"/>
    </location>
</feature>
<protein>
    <submittedName>
        <fullName evidence="8">YhgE/Pip domain-containing protein</fullName>
    </submittedName>
</protein>
<evidence type="ECO:0000256" key="5">
    <source>
        <dbReference type="SAM" id="MobiDB-lite"/>
    </source>
</evidence>
<keyword evidence="3 6" id="KW-1133">Transmembrane helix</keyword>
<feature type="transmembrane region" description="Helical" evidence="6">
    <location>
        <begin position="570"/>
        <end position="592"/>
    </location>
</feature>
<accession>A0A369LQ29</accession>
<feature type="transmembrane region" description="Helical" evidence="6">
    <location>
        <begin position="681"/>
        <end position="703"/>
    </location>
</feature>
<evidence type="ECO:0000256" key="3">
    <source>
        <dbReference type="ARBA" id="ARBA00022989"/>
    </source>
</evidence>
<evidence type="ECO:0000256" key="4">
    <source>
        <dbReference type="ARBA" id="ARBA00023136"/>
    </source>
</evidence>
<comment type="subcellular location">
    <subcellularLocation>
        <location evidence="1">Membrane</location>
        <topology evidence="1">Multi-pass membrane protein</topology>
    </subcellularLocation>
</comment>
<feature type="transmembrane region" description="Helical" evidence="6">
    <location>
        <begin position="20"/>
        <end position="38"/>
    </location>
</feature>
<evidence type="ECO:0000313" key="9">
    <source>
        <dbReference type="Proteomes" id="UP000253975"/>
    </source>
</evidence>
<sequence>MHNVFRVLMRDLKRIAKAPASWVVILVLITLPSLYTWFNVVGFWNPYNNTGALKVCVVNEDEGAHNDLLGDLQLGDQIMDQLHENTQLNWEFTDYDDAMAKISSGEAYAAFVIPSDFSEDMTTLLTGEFQRPQLEYYVNEKLNPVAPKITDTGASTLDNTINDTFVSTVSSVVAETLNDKIAESQESFDASKAKVSTQIDKVDANLSDARESVSGLSTASSDAIAQANSAKASLSDARREIGDMALTLSEASALAATLNTEIVSFSGNMSTAISGGLSTVSAASTRANAAVGDAATGIQAAQGDVEYATSVAQNVIDGNKEIISYLQAMADDTHLTQDQRDAVNAAIATLSQSNATAEANLKSMNALAASASSTAGSIANVSSTVNDAVQKSVDNGRAYNDDLSKKTIPAVSQGLSGLASTAGSLSGAVARQTSLIDQTSLVLDQLISTLNTTVDALGQTDALLADVQGDIDTVRTDVVALGTSGALAKLFGEDGTLDVNKIADFMQSPTQLETEQLYPLNAYGSAMSPLFINLTLWIGVFMLMVIMHIEVDDEEIRNLTIAQRFLGRGILFAIMVSLQAIVCVTGCLFLGVQAENVAALYITAVACSLTYLAIQYTLSTTLQHVGKGLCVILVFVQIPGATGLYPVELTTSFFQTVYPIFPFTYGINAMRECICGFYGNMWLGFMGVLALFFAVFLLIGTFARPFLTNLNRMFAKQLAESDIVNCEEVQLPERRYRTAQIVRAMSNHEEFRAYLLEHSTRFMRLYPKLKHGAYALGVVVPVLFTASMALWSPGKKVVVLTVWLLWLIAVVAFLIIVEHMKDSLERQIALNAMSDEELRTLFAARNSLEHDPCIQGGEPAVGYASSVAVGPESAHVRVPVVPAAEPVPEPILDADGESGSSDASMDAASSTRSLACDDFSSIEVAPEYAGEEPVKHAPVSAGGNRGAEDGQAPIADSSNTFASAFGAAESEYDEPVDGFNEPADDFDMGDDASEGTRGVKGGDAR</sequence>
<evidence type="ECO:0000256" key="6">
    <source>
        <dbReference type="SAM" id="Phobius"/>
    </source>
</evidence>
<dbReference type="Gene3D" id="3.40.1710.10">
    <property type="entry name" value="abc type-2 transporter like domain"/>
    <property type="match status" value="1"/>
</dbReference>
<dbReference type="InterPro" id="IPR013525">
    <property type="entry name" value="ABC2_TM"/>
</dbReference>
<feature type="transmembrane region" description="Helical" evidence="6">
    <location>
        <begin position="771"/>
        <end position="791"/>
    </location>
</feature>
<dbReference type="GO" id="GO:0016020">
    <property type="term" value="C:membrane"/>
    <property type="evidence" value="ECO:0007669"/>
    <property type="project" value="UniProtKB-SubCell"/>
</dbReference>
<evidence type="ECO:0000256" key="1">
    <source>
        <dbReference type="ARBA" id="ARBA00004141"/>
    </source>
</evidence>
<feature type="transmembrane region" description="Helical" evidence="6">
    <location>
        <begin position="530"/>
        <end position="549"/>
    </location>
</feature>
<dbReference type="InterPro" id="IPR051328">
    <property type="entry name" value="T7SS_ABC-Transporter"/>
</dbReference>
<dbReference type="Pfam" id="PF12698">
    <property type="entry name" value="ABC2_membrane_3"/>
    <property type="match status" value="1"/>
</dbReference>
<dbReference type="PANTHER" id="PTHR43077">
    <property type="entry name" value="TRANSPORT PERMEASE YVFS-RELATED"/>
    <property type="match status" value="1"/>
</dbReference>
<gene>
    <name evidence="8" type="ORF">C1881_02160</name>
</gene>
<dbReference type="PANTHER" id="PTHR43077:SF10">
    <property type="entry name" value="TRANSPORT PERMEASE PROTEIN"/>
    <property type="match status" value="1"/>
</dbReference>
<dbReference type="RefSeq" id="WP_114614943.1">
    <property type="nucleotide sequence ID" value="NZ_PPTO01000002.1"/>
</dbReference>
<name>A0A369LQ29_9ACTN</name>
<evidence type="ECO:0000256" key="2">
    <source>
        <dbReference type="ARBA" id="ARBA00022692"/>
    </source>
</evidence>
<feature type="region of interest" description="Disordered" evidence="5">
    <location>
        <begin position="927"/>
        <end position="1005"/>
    </location>
</feature>
<dbReference type="InterPro" id="IPR017500">
    <property type="entry name" value="Phage_infect_YhgE_N"/>
</dbReference>
<dbReference type="GO" id="GO:0140359">
    <property type="term" value="F:ABC-type transporter activity"/>
    <property type="evidence" value="ECO:0007669"/>
    <property type="project" value="InterPro"/>
</dbReference>
<keyword evidence="2 6" id="KW-0812">Transmembrane</keyword>
<organism evidence="8 9">
    <name type="scientific">Slackia isoflavoniconvertens</name>
    <dbReference type="NCBI Taxonomy" id="572010"/>
    <lineage>
        <taxon>Bacteria</taxon>
        <taxon>Bacillati</taxon>
        <taxon>Actinomycetota</taxon>
        <taxon>Coriobacteriia</taxon>
        <taxon>Eggerthellales</taxon>
        <taxon>Eggerthellaceae</taxon>
        <taxon>Slackia</taxon>
    </lineage>
</organism>
<reference evidence="8 9" key="1">
    <citation type="journal article" date="2018" name="Elife">
        <title>Discovery and characterization of a prevalent human gut bacterial enzyme sufficient for the inactivation of a family of plant toxins.</title>
        <authorList>
            <person name="Koppel N."/>
            <person name="Bisanz J.E."/>
            <person name="Pandelia M.E."/>
            <person name="Turnbaugh P.J."/>
            <person name="Balskus E.P."/>
        </authorList>
    </citation>
    <scope>NUCLEOTIDE SEQUENCE [LARGE SCALE GENOMIC DNA]</scope>
    <source>
        <strain evidence="8 9">OB21 GAM31</strain>
    </source>
</reference>
<feature type="region of interest" description="Disordered" evidence="5">
    <location>
        <begin position="887"/>
        <end position="909"/>
    </location>
</feature>
<feature type="compositionally biased region" description="Acidic residues" evidence="5">
    <location>
        <begin position="970"/>
        <end position="993"/>
    </location>
</feature>